<keyword evidence="3" id="KW-0804">Transcription</keyword>
<dbReference type="Gene3D" id="1.10.10.10">
    <property type="entry name" value="Winged helix-like DNA-binding domain superfamily/Winged helix DNA-binding domain"/>
    <property type="match status" value="1"/>
</dbReference>
<protein>
    <submittedName>
        <fullName evidence="5">MarR family winged helix-turn-helix transcriptional regulator</fullName>
    </submittedName>
</protein>
<dbReference type="RefSeq" id="WP_382236292.1">
    <property type="nucleotide sequence ID" value="NZ_JBHTCC010000004.1"/>
</dbReference>
<organism evidence="5 6">
    <name type="scientific">Herminiimonas aquatilis</name>
    <dbReference type="NCBI Taxonomy" id="345342"/>
    <lineage>
        <taxon>Bacteria</taxon>
        <taxon>Pseudomonadati</taxon>
        <taxon>Pseudomonadota</taxon>
        <taxon>Betaproteobacteria</taxon>
        <taxon>Burkholderiales</taxon>
        <taxon>Oxalobacteraceae</taxon>
        <taxon>Herminiimonas</taxon>
    </lineage>
</organism>
<dbReference type="PANTHER" id="PTHR42756">
    <property type="entry name" value="TRANSCRIPTIONAL REGULATOR, MARR"/>
    <property type="match status" value="1"/>
</dbReference>
<evidence type="ECO:0000313" key="5">
    <source>
        <dbReference type="EMBL" id="MFC7299799.1"/>
    </source>
</evidence>
<evidence type="ECO:0000313" key="6">
    <source>
        <dbReference type="Proteomes" id="UP001596379"/>
    </source>
</evidence>
<dbReference type="InterPro" id="IPR036390">
    <property type="entry name" value="WH_DNA-bd_sf"/>
</dbReference>
<name>A0ABW2J9F6_9BURK</name>
<keyword evidence="1" id="KW-0805">Transcription regulation</keyword>
<evidence type="ECO:0000256" key="2">
    <source>
        <dbReference type="ARBA" id="ARBA00023125"/>
    </source>
</evidence>
<comment type="caution">
    <text evidence="5">The sequence shown here is derived from an EMBL/GenBank/DDBJ whole genome shotgun (WGS) entry which is preliminary data.</text>
</comment>
<keyword evidence="6" id="KW-1185">Reference proteome</keyword>
<dbReference type="SUPFAM" id="SSF46785">
    <property type="entry name" value="Winged helix' DNA-binding domain"/>
    <property type="match status" value="1"/>
</dbReference>
<dbReference type="Proteomes" id="UP001596379">
    <property type="component" value="Unassembled WGS sequence"/>
</dbReference>
<evidence type="ECO:0000259" key="4">
    <source>
        <dbReference type="PROSITE" id="PS50995"/>
    </source>
</evidence>
<dbReference type="PANTHER" id="PTHR42756:SF1">
    <property type="entry name" value="TRANSCRIPTIONAL REPRESSOR OF EMRAB OPERON"/>
    <property type="match status" value="1"/>
</dbReference>
<feature type="domain" description="HTH marR-type" evidence="4">
    <location>
        <begin position="16"/>
        <end position="148"/>
    </location>
</feature>
<dbReference type="InterPro" id="IPR000835">
    <property type="entry name" value="HTH_MarR-typ"/>
</dbReference>
<accession>A0ABW2J9F6</accession>
<evidence type="ECO:0000256" key="1">
    <source>
        <dbReference type="ARBA" id="ARBA00023015"/>
    </source>
</evidence>
<gene>
    <name evidence="5" type="ORF">ACFQO0_15260</name>
</gene>
<sequence length="164" mass="18192">MNEIEKIFPSGSWCVEESVGYLLARARTKLAKAVDIELAQHDITHAQGSILLMLNSGNYSTAAELSRELYIDSASITRMIDRLEKRGVIQRMPRGDDRRVINLRLTEVGVELADKLPDLYVGVLNHSFAEFNGDEVETLKILLRKLLYGAAPATGSKKSTEGSE</sequence>
<evidence type="ECO:0000256" key="3">
    <source>
        <dbReference type="ARBA" id="ARBA00023163"/>
    </source>
</evidence>
<dbReference type="InterPro" id="IPR036388">
    <property type="entry name" value="WH-like_DNA-bd_sf"/>
</dbReference>
<reference evidence="6" key="1">
    <citation type="journal article" date="2019" name="Int. J. Syst. Evol. Microbiol.">
        <title>The Global Catalogue of Microorganisms (GCM) 10K type strain sequencing project: providing services to taxonomists for standard genome sequencing and annotation.</title>
        <authorList>
            <consortium name="The Broad Institute Genomics Platform"/>
            <consortium name="The Broad Institute Genome Sequencing Center for Infectious Disease"/>
            <person name="Wu L."/>
            <person name="Ma J."/>
        </authorList>
    </citation>
    <scope>NUCLEOTIDE SEQUENCE [LARGE SCALE GENOMIC DNA]</scope>
    <source>
        <strain evidence="6">CCUG 36956</strain>
    </source>
</reference>
<dbReference type="EMBL" id="JBHTCC010000004">
    <property type="protein sequence ID" value="MFC7299799.1"/>
    <property type="molecule type" value="Genomic_DNA"/>
</dbReference>
<dbReference type="SMART" id="SM00347">
    <property type="entry name" value="HTH_MARR"/>
    <property type="match status" value="1"/>
</dbReference>
<dbReference type="PROSITE" id="PS50995">
    <property type="entry name" value="HTH_MARR_2"/>
    <property type="match status" value="1"/>
</dbReference>
<proteinExistence type="predicted"/>
<dbReference type="Pfam" id="PF01047">
    <property type="entry name" value="MarR"/>
    <property type="match status" value="1"/>
</dbReference>
<keyword evidence="2" id="KW-0238">DNA-binding</keyword>
<dbReference type="PRINTS" id="PR00598">
    <property type="entry name" value="HTHMARR"/>
</dbReference>